<protein>
    <recommendedName>
        <fullName evidence="3">beta-N-acetylhexosaminidase</fullName>
        <ecNumber evidence="3">3.2.1.52</ecNumber>
    </recommendedName>
    <alternativeName>
        <fullName evidence="6">Beta-N-acetylhexosaminidase</fullName>
    </alternativeName>
    <alternativeName>
        <fullName evidence="7">N-acetyl-beta-glucosaminidase</fullName>
    </alternativeName>
</protein>
<comment type="caution">
    <text evidence="11">The sequence shown here is derived from an EMBL/GenBank/DDBJ whole genome shotgun (WGS) entry which is preliminary data.</text>
</comment>
<dbReference type="CDD" id="cd02847">
    <property type="entry name" value="E_set_Chitobiase_C"/>
    <property type="match status" value="1"/>
</dbReference>
<dbReference type="Pfam" id="PF00728">
    <property type="entry name" value="Glyco_hydro_20"/>
    <property type="match status" value="1"/>
</dbReference>
<accession>R7ZUN4</accession>
<evidence type="ECO:0000256" key="1">
    <source>
        <dbReference type="ARBA" id="ARBA00001231"/>
    </source>
</evidence>
<dbReference type="InterPro" id="IPR025705">
    <property type="entry name" value="Beta_hexosaminidase_sua/sub"/>
</dbReference>
<dbReference type="InterPro" id="IPR014756">
    <property type="entry name" value="Ig_E-set"/>
</dbReference>
<dbReference type="EMBL" id="AQHR01000049">
    <property type="protein sequence ID" value="EON77865.1"/>
    <property type="molecule type" value="Genomic_DNA"/>
</dbReference>
<evidence type="ECO:0000313" key="11">
    <source>
        <dbReference type="EMBL" id="EON77865.1"/>
    </source>
</evidence>
<feature type="active site" description="Proton donor" evidence="8">
    <location>
        <position position="539"/>
    </location>
</feature>
<dbReference type="Proteomes" id="UP000013909">
    <property type="component" value="Unassembled WGS sequence"/>
</dbReference>
<dbReference type="Pfam" id="PF02838">
    <property type="entry name" value="Glyco_hydro_20b"/>
    <property type="match status" value="1"/>
</dbReference>
<evidence type="ECO:0000256" key="8">
    <source>
        <dbReference type="PIRSR" id="PIRSR625705-1"/>
    </source>
</evidence>
<gene>
    <name evidence="11" type="ORF">ADIS_1784</name>
</gene>
<sequence length="873" mass="98623">MHKFHSLFLLLLVLVISYACGGNPSWEEDLQDIRIEWELVSNFLDESGQFEAKFVFHNEGTRDLGSTGWKLFFNMSPRMILPYADEGIAKITHINGDWYEISPGREFTLPAGGSVSFTYRGVEGVIKESDAPMGLYFVFYDKDGDETEVLLFDNLTVVSFERTEQLLRGDMDRELPSSPERRYAENESLSVVDEGLLHPIVPTPFLLSKRNGVFSLSTETPIFFDAGLESEAKYLRSKLAELTGVTLEIRHGNGSGGHIQIGLGNISVDGRREEAYELDISAGQVKIVGSDPAGAFYGIQSLLAWLGPEVFLGAKLPLDVGLVHIEDAPRFHFRSLHMDVSRNFQTKETVMRMLDLMAHYKLNHFLFYTTEDEGWRLEIDGLPELTEVGAQRQHVSSKDDPALHPAYGSGPFAYSEGKHGSGYYSKADFIEILKYAKERHITIIPELNFPGHARAAIKSMEARYHKYMAQGDEAAANEYRLIDPEDRSVYLSAQAFKDNTVSVARESTYRFYEKVMDEIARMYDQAGLKLTKIHAGGDEVPEGAWTQSPLAAELLNQLPDIDDPKNLQGYFFRELLKRLEKLDVEVHVWEEMALKKMPDGNYVPNPEFVGKRVIPYIWNNMFDYPDMGYQLANAGYEVVLCNVSNFYFDLAYSNDPKEPGLYWAGFVNTRNAWTFAPFDWFKTTMQTSFGEKLDMEKASQGMVKIKSEARKNIIGVEAQLWSETIKGRDMIEYYTVPKIIGYAESAWAKERTWETIETVGVRNASIASGWNVFANTIARREYPKLAAWNKGYNYRIAPPGAKLENGMLFANVEFPGLDIRYTTNGTDPTVDSPRYDGPIALANEVRLKAFDKSGKSSPLVIMVADEVSLNPPK</sequence>
<dbReference type="SUPFAM" id="SSF55545">
    <property type="entry name" value="beta-N-acetylhexosaminidase-like domain"/>
    <property type="match status" value="1"/>
</dbReference>
<dbReference type="Gene3D" id="2.60.40.290">
    <property type="match status" value="1"/>
</dbReference>
<name>R7ZUN4_9BACT</name>
<dbReference type="AlphaFoldDB" id="R7ZUN4"/>
<evidence type="ECO:0000256" key="6">
    <source>
        <dbReference type="ARBA" id="ARBA00030512"/>
    </source>
</evidence>
<dbReference type="InterPro" id="IPR008965">
    <property type="entry name" value="CBM2/CBM3_carb-bd_dom_sf"/>
</dbReference>
<dbReference type="GO" id="GO:0030203">
    <property type="term" value="P:glycosaminoglycan metabolic process"/>
    <property type="evidence" value="ECO:0007669"/>
    <property type="project" value="TreeGrafter"/>
</dbReference>
<dbReference type="EC" id="3.2.1.52" evidence="3"/>
<evidence type="ECO:0000313" key="12">
    <source>
        <dbReference type="Proteomes" id="UP000013909"/>
    </source>
</evidence>
<reference evidence="11 12" key="1">
    <citation type="submission" date="2013-02" db="EMBL/GenBank/DDBJ databases">
        <title>A novel strain isolated from Lonar lake, Maharashtra, India.</title>
        <authorList>
            <person name="Singh A."/>
        </authorList>
    </citation>
    <scope>NUCLEOTIDE SEQUENCE [LARGE SCALE GENOMIC DNA]</scope>
    <source>
        <strain evidence="11 12">AK24</strain>
    </source>
</reference>
<dbReference type="GO" id="GO:0030247">
    <property type="term" value="F:polysaccharide binding"/>
    <property type="evidence" value="ECO:0007669"/>
    <property type="project" value="InterPro"/>
</dbReference>
<dbReference type="Gene3D" id="2.60.40.10">
    <property type="entry name" value="Immunoglobulins"/>
    <property type="match status" value="1"/>
</dbReference>
<feature type="chain" id="PRO_5004451179" description="beta-N-acetylhexosaminidase" evidence="9">
    <location>
        <begin position="22"/>
        <end position="873"/>
    </location>
</feature>
<dbReference type="PANTHER" id="PTHR22600">
    <property type="entry name" value="BETA-HEXOSAMINIDASE"/>
    <property type="match status" value="1"/>
</dbReference>
<evidence type="ECO:0000256" key="2">
    <source>
        <dbReference type="ARBA" id="ARBA00006285"/>
    </source>
</evidence>
<dbReference type="InterPro" id="IPR004867">
    <property type="entry name" value="CHB_C_dom"/>
</dbReference>
<dbReference type="GO" id="GO:0016020">
    <property type="term" value="C:membrane"/>
    <property type="evidence" value="ECO:0007669"/>
    <property type="project" value="TreeGrafter"/>
</dbReference>
<dbReference type="InterPro" id="IPR015882">
    <property type="entry name" value="HEX_bac_N"/>
</dbReference>
<dbReference type="InterPro" id="IPR013783">
    <property type="entry name" value="Ig-like_fold"/>
</dbReference>
<dbReference type="InterPro" id="IPR017853">
    <property type="entry name" value="GH"/>
</dbReference>
<keyword evidence="12" id="KW-1185">Reference proteome</keyword>
<evidence type="ECO:0000256" key="9">
    <source>
        <dbReference type="SAM" id="SignalP"/>
    </source>
</evidence>
<evidence type="ECO:0000256" key="7">
    <source>
        <dbReference type="ARBA" id="ARBA00033000"/>
    </source>
</evidence>
<dbReference type="SUPFAM" id="SSF49384">
    <property type="entry name" value="Carbohydrate-binding domain"/>
    <property type="match status" value="1"/>
</dbReference>
<dbReference type="GO" id="GO:0005975">
    <property type="term" value="P:carbohydrate metabolic process"/>
    <property type="evidence" value="ECO:0007669"/>
    <property type="project" value="InterPro"/>
</dbReference>
<dbReference type="InterPro" id="IPR029018">
    <property type="entry name" value="Hex-like_dom2"/>
</dbReference>
<keyword evidence="5 11" id="KW-0326">Glycosidase</keyword>
<dbReference type="InterPro" id="IPR004866">
    <property type="entry name" value="CHB/HEX_N_dom"/>
</dbReference>
<dbReference type="STRING" id="1232681.ADIS_1784"/>
<dbReference type="RefSeq" id="WP_010853923.1">
    <property type="nucleotide sequence ID" value="NZ_AQHR01000049.1"/>
</dbReference>
<dbReference type="PRINTS" id="PR00738">
    <property type="entry name" value="GLHYDRLASE20"/>
</dbReference>
<evidence type="ECO:0000256" key="4">
    <source>
        <dbReference type="ARBA" id="ARBA00022801"/>
    </source>
</evidence>
<dbReference type="Pfam" id="PF03174">
    <property type="entry name" value="CHB_HEX_C"/>
    <property type="match status" value="1"/>
</dbReference>
<dbReference type="SMART" id="SM01081">
    <property type="entry name" value="CHB_HEX"/>
    <property type="match status" value="1"/>
</dbReference>
<dbReference type="InterPro" id="IPR012291">
    <property type="entry name" value="CBM2_carb-bd_dom_sf"/>
</dbReference>
<feature type="signal peptide" evidence="9">
    <location>
        <begin position="1"/>
        <end position="21"/>
    </location>
</feature>
<evidence type="ECO:0000259" key="10">
    <source>
        <dbReference type="SMART" id="SM01081"/>
    </source>
</evidence>
<dbReference type="Gene3D" id="3.30.379.10">
    <property type="entry name" value="Chitobiase/beta-hexosaminidase domain 2-like"/>
    <property type="match status" value="1"/>
</dbReference>
<dbReference type="Pfam" id="PF03173">
    <property type="entry name" value="CHB_HEX"/>
    <property type="match status" value="1"/>
</dbReference>
<evidence type="ECO:0000256" key="3">
    <source>
        <dbReference type="ARBA" id="ARBA00012663"/>
    </source>
</evidence>
<comment type="similarity">
    <text evidence="2">Belongs to the glycosyl hydrolase 20 family.</text>
</comment>
<dbReference type="SUPFAM" id="SSF81296">
    <property type="entry name" value="E set domains"/>
    <property type="match status" value="1"/>
</dbReference>
<dbReference type="Gene3D" id="3.20.20.80">
    <property type="entry name" value="Glycosidases"/>
    <property type="match status" value="1"/>
</dbReference>
<keyword evidence="9" id="KW-0732">Signal</keyword>
<feature type="domain" description="Chitobiase/beta-hexosaminidases N-terminal" evidence="10">
    <location>
        <begin position="31"/>
        <end position="181"/>
    </location>
</feature>
<comment type="catalytic activity">
    <reaction evidence="1">
        <text>Hydrolysis of terminal non-reducing N-acetyl-D-hexosamine residues in N-acetyl-beta-D-hexosaminides.</text>
        <dbReference type="EC" id="3.2.1.52"/>
    </reaction>
</comment>
<dbReference type="PROSITE" id="PS51257">
    <property type="entry name" value="PROKAR_LIPOPROTEIN"/>
    <property type="match status" value="1"/>
</dbReference>
<dbReference type="PATRIC" id="fig|1288963.3.peg.1775"/>
<proteinExistence type="inferred from homology"/>
<keyword evidence="4 11" id="KW-0378">Hydrolase</keyword>
<dbReference type="GO" id="GO:0004563">
    <property type="term" value="F:beta-N-acetylhexosaminidase activity"/>
    <property type="evidence" value="ECO:0007669"/>
    <property type="project" value="UniProtKB-EC"/>
</dbReference>
<evidence type="ECO:0000256" key="5">
    <source>
        <dbReference type="ARBA" id="ARBA00023295"/>
    </source>
</evidence>
<dbReference type="InterPro" id="IPR015883">
    <property type="entry name" value="Glyco_hydro_20_cat"/>
</dbReference>
<dbReference type="OrthoDB" id="9763537at2"/>
<organism evidence="11 12">
    <name type="scientific">Lunatimonas lonarensis</name>
    <dbReference type="NCBI Taxonomy" id="1232681"/>
    <lineage>
        <taxon>Bacteria</taxon>
        <taxon>Pseudomonadati</taxon>
        <taxon>Bacteroidota</taxon>
        <taxon>Cytophagia</taxon>
        <taxon>Cytophagales</taxon>
        <taxon>Cyclobacteriaceae</taxon>
    </lineage>
</organism>
<dbReference type="SUPFAM" id="SSF51445">
    <property type="entry name" value="(Trans)glycosidases"/>
    <property type="match status" value="1"/>
</dbReference>
<dbReference type="PANTHER" id="PTHR22600:SF57">
    <property type="entry name" value="BETA-N-ACETYLHEXOSAMINIDASE"/>
    <property type="match status" value="1"/>
</dbReference>